<proteinExistence type="predicted"/>
<comment type="caution">
    <text evidence="1">The sequence shown here is derived from an EMBL/GenBank/DDBJ whole genome shotgun (WGS) entry which is preliminary data.</text>
</comment>
<reference evidence="1 2" key="1">
    <citation type="submission" date="2018-06" db="EMBL/GenBank/DDBJ databases">
        <title>Genomic Encyclopedia of Archaeal and Bacterial Type Strains, Phase II (KMG-II): from individual species to whole genera.</title>
        <authorList>
            <person name="Goeker M."/>
        </authorList>
    </citation>
    <scope>NUCLEOTIDE SEQUENCE [LARGE SCALE GENOMIC DNA]</scope>
    <source>
        <strain evidence="1 2">ATCC BAA-1881</strain>
    </source>
</reference>
<organism evidence="1 2">
    <name type="scientific">Thermosporothrix hazakensis</name>
    <dbReference type="NCBI Taxonomy" id="644383"/>
    <lineage>
        <taxon>Bacteria</taxon>
        <taxon>Bacillati</taxon>
        <taxon>Chloroflexota</taxon>
        <taxon>Ktedonobacteria</taxon>
        <taxon>Ktedonobacterales</taxon>
        <taxon>Thermosporotrichaceae</taxon>
        <taxon>Thermosporothrix</taxon>
    </lineage>
</organism>
<protein>
    <submittedName>
        <fullName evidence="1">Uncharacterized protein</fullName>
    </submittedName>
</protein>
<dbReference type="AlphaFoldDB" id="A0A326U1S2"/>
<name>A0A326U1S2_THEHA</name>
<dbReference type="Proteomes" id="UP000248806">
    <property type="component" value="Unassembled WGS sequence"/>
</dbReference>
<sequence length="89" mass="10499">MKVKRTEKMKRDFSIECLRDVLDRIKQDAEKTTFENFEQKNGFCVTKLLDVLSWLQHVSTLSKGEIKLIEEIRAVLETILYGNSEEFPF</sequence>
<evidence type="ECO:0000313" key="2">
    <source>
        <dbReference type="Proteomes" id="UP000248806"/>
    </source>
</evidence>
<evidence type="ECO:0000313" key="1">
    <source>
        <dbReference type="EMBL" id="PZW23901.1"/>
    </source>
</evidence>
<dbReference type="EMBL" id="QKUF01000024">
    <property type="protein sequence ID" value="PZW23901.1"/>
    <property type="molecule type" value="Genomic_DNA"/>
</dbReference>
<gene>
    <name evidence="1" type="ORF">EI42_04824</name>
</gene>
<accession>A0A326U1S2</accession>
<keyword evidence="2" id="KW-1185">Reference proteome</keyword>
<dbReference type="RefSeq" id="WP_111325127.1">
    <property type="nucleotide sequence ID" value="NZ_BIFX01000001.1"/>
</dbReference>